<gene>
    <name evidence="2" type="ORF">B9G39_13095</name>
</gene>
<evidence type="ECO:0000313" key="3">
    <source>
        <dbReference type="Proteomes" id="UP000257039"/>
    </source>
</evidence>
<dbReference type="PANTHER" id="PTHR37826:SF3">
    <property type="entry name" value="J DOMAIN-CONTAINING PROTEIN"/>
    <property type="match status" value="1"/>
</dbReference>
<protein>
    <recommendedName>
        <fullName evidence="4">Primosomal protein N' (Replication factor Y)-superfamily II helicase</fullName>
    </recommendedName>
</protein>
<dbReference type="PANTHER" id="PTHR37826">
    <property type="entry name" value="FLOTILLIN BAND_7_5 DOMAIN PROTEIN"/>
    <property type="match status" value="1"/>
</dbReference>
<reference evidence="2 3" key="1">
    <citation type="submission" date="2017-04" db="EMBL/GenBank/DDBJ databases">
        <title>Draft genome sequence of Zooshikella ganghwensis VG4 isolated from Red Sea sediments.</title>
        <authorList>
            <person name="Rehman Z."/>
            <person name="Alam I."/>
            <person name="Kamau A."/>
            <person name="Bajic V."/>
            <person name="Leiknes T."/>
        </authorList>
    </citation>
    <scope>NUCLEOTIDE SEQUENCE [LARGE SCALE GENOMIC DNA]</scope>
    <source>
        <strain evidence="2 3">VG4</strain>
    </source>
</reference>
<dbReference type="EMBL" id="NDXW01000001">
    <property type="protein sequence ID" value="RDH46736.1"/>
    <property type="molecule type" value="Genomic_DNA"/>
</dbReference>
<keyword evidence="1" id="KW-1133">Transmembrane helix</keyword>
<dbReference type="Proteomes" id="UP000257039">
    <property type="component" value="Unassembled WGS sequence"/>
</dbReference>
<keyword evidence="3" id="KW-1185">Reference proteome</keyword>
<dbReference type="AlphaFoldDB" id="A0A4P9VU49"/>
<dbReference type="RefSeq" id="WP_094789414.1">
    <property type="nucleotide sequence ID" value="NZ_NDXW01000001.1"/>
</dbReference>
<sequence>MPPDQENRNNEQPARKASSDFKCQQCGAKLTFKPGSQALVCQYCNFKNVIKASKEPIEELDYHEYLKKAEAGDVTEEKLYIKCNACGAESTSEANVTSQECAFCGSEIVSTAHSKKLIKPRSLLPFKITRNTARESYKTWLHSLWFAPNALKKKARLEASLNGIFVPYWTFDSITTSDYTGERGQHYYVTVTKTRTNAEGEQETYTERERRTRWYSTEGRVSNDFNDVLVLASRTLPRKYTEALEPWDLKNLVPYQDKYLSGFKAESYQVNLKKGFKLAKDIMDDEIRETIRRDIGGDEQRIHSVNTHYKNISFKHILLPVWLSAYRYHEKVYRFLVNARTGEVQGERPYSWVKITLAILAVIVAGAGVYYWHQSP</sequence>
<dbReference type="Gene3D" id="2.20.28.30">
    <property type="entry name" value="RNA polymerase ii, chain L"/>
    <property type="match status" value="1"/>
</dbReference>
<keyword evidence="1" id="KW-0472">Membrane</keyword>
<comment type="caution">
    <text evidence="2">The sequence shown here is derived from an EMBL/GenBank/DDBJ whole genome shotgun (WGS) entry which is preliminary data.</text>
</comment>
<name>A0A4P9VU49_9GAMM</name>
<evidence type="ECO:0000313" key="2">
    <source>
        <dbReference type="EMBL" id="RDH46736.1"/>
    </source>
</evidence>
<evidence type="ECO:0000256" key="1">
    <source>
        <dbReference type="SAM" id="Phobius"/>
    </source>
</evidence>
<evidence type="ECO:0008006" key="4">
    <source>
        <dbReference type="Google" id="ProtNLM"/>
    </source>
</evidence>
<proteinExistence type="predicted"/>
<organism evidence="2 3">
    <name type="scientific">Zooshikella ganghwensis</name>
    <dbReference type="NCBI Taxonomy" id="202772"/>
    <lineage>
        <taxon>Bacteria</taxon>
        <taxon>Pseudomonadati</taxon>
        <taxon>Pseudomonadota</taxon>
        <taxon>Gammaproteobacteria</taxon>
        <taxon>Oceanospirillales</taxon>
        <taxon>Zooshikellaceae</taxon>
        <taxon>Zooshikella</taxon>
    </lineage>
</organism>
<accession>A0A4P9VU49</accession>
<feature type="transmembrane region" description="Helical" evidence="1">
    <location>
        <begin position="352"/>
        <end position="372"/>
    </location>
</feature>
<keyword evidence="1" id="KW-0812">Transmembrane</keyword>